<comment type="catalytic activity">
    <reaction evidence="7">
        <text>a CDP-1,2-diacyl-sn-glycerol + sn-glycerol 3-phosphate = a 1,2-diacyl-sn-glycero-3-phospho-(1'-sn-glycero-3'-phosphate) + CMP + H(+)</text>
        <dbReference type="Rhea" id="RHEA:12593"/>
        <dbReference type="ChEBI" id="CHEBI:15378"/>
        <dbReference type="ChEBI" id="CHEBI:57597"/>
        <dbReference type="ChEBI" id="CHEBI:58332"/>
        <dbReference type="ChEBI" id="CHEBI:60110"/>
        <dbReference type="ChEBI" id="CHEBI:60377"/>
        <dbReference type="EC" id="2.7.8.5"/>
    </reaction>
</comment>
<organism evidence="8 9">
    <name type="scientific">Euroglyphus maynei</name>
    <name type="common">Mayne's house dust mite</name>
    <dbReference type="NCBI Taxonomy" id="6958"/>
    <lineage>
        <taxon>Eukaryota</taxon>
        <taxon>Metazoa</taxon>
        <taxon>Ecdysozoa</taxon>
        <taxon>Arthropoda</taxon>
        <taxon>Chelicerata</taxon>
        <taxon>Arachnida</taxon>
        <taxon>Acari</taxon>
        <taxon>Acariformes</taxon>
        <taxon>Sarcoptiformes</taxon>
        <taxon>Astigmata</taxon>
        <taxon>Psoroptidia</taxon>
        <taxon>Analgoidea</taxon>
        <taxon>Pyroglyphidae</taxon>
        <taxon>Pyroglyphinae</taxon>
        <taxon>Euroglyphus</taxon>
    </lineage>
</organism>
<dbReference type="GO" id="GO:0005524">
    <property type="term" value="F:ATP binding"/>
    <property type="evidence" value="ECO:0007669"/>
    <property type="project" value="UniProtKB-KW"/>
</dbReference>
<evidence type="ECO:0000256" key="5">
    <source>
        <dbReference type="ARBA" id="ARBA00023209"/>
    </source>
</evidence>
<dbReference type="InterPro" id="IPR016270">
    <property type="entry name" value="PGS1"/>
</dbReference>
<keyword evidence="2 7" id="KW-0808">Transferase</keyword>
<evidence type="ECO:0000313" key="9">
    <source>
        <dbReference type="Proteomes" id="UP000194236"/>
    </source>
</evidence>
<protein>
    <recommendedName>
        <fullName evidence="7">CDP-diacylglycerol--glycerol-3-phosphate 3-phosphatidyltransferase</fullName>
        <ecNumber evidence="7">2.7.8.5</ecNumber>
    </recommendedName>
</protein>
<dbReference type="GO" id="GO:0032049">
    <property type="term" value="P:cardiolipin biosynthetic process"/>
    <property type="evidence" value="ECO:0007669"/>
    <property type="project" value="InterPro"/>
</dbReference>
<dbReference type="OrthoDB" id="10250191at2759"/>
<dbReference type="PANTHER" id="PTHR12586:SF1">
    <property type="entry name" value="CDP-DIACYLGLYCEROL--GLYCEROL-3-PHOSPHATE 3-PHOSPHATIDYLTRANSFERASE, MITOCHONDRIAL"/>
    <property type="match status" value="1"/>
</dbReference>
<dbReference type="GO" id="GO:0008444">
    <property type="term" value="F:CDP-diacylglycerol-glycerol-3-phosphate 3-phosphatidyltransferase activity"/>
    <property type="evidence" value="ECO:0007669"/>
    <property type="project" value="UniProtKB-EC"/>
</dbReference>
<evidence type="ECO:0000256" key="2">
    <source>
        <dbReference type="ARBA" id="ARBA00022679"/>
    </source>
</evidence>
<comment type="pathway">
    <text evidence="7">Phospholipid metabolism; phosphatidylglycerol biosynthesis; phosphatidylglycerol from CDP-diacylglycerol: step 1/2.</text>
</comment>
<keyword evidence="5 7" id="KW-0594">Phospholipid biosynthesis</keyword>
<dbReference type="SUPFAM" id="SSF56024">
    <property type="entry name" value="Phospholipase D/nuclease"/>
    <property type="match status" value="1"/>
</dbReference>
<keyword evidence="7" id="KW-0547">Nucleotide-binding</keyword>
<proteinExistence type="inferred from homology"/>
<gene>
    <name evidence="8" type="ORF">BLA29_011287</name>
</gene>
<comment type="caution">
    <text evidence="8">The sequence shown here is derived from an EMBL/GenBank/DDBJ whole genome shotgun (WGS) entry which is preliminary data.</text>
</comment>
<sequence length="133" mass="15054">MKRLLNSLSDLNLLLNKKFDVPIFRVHSSNISVIKTPIDFYETLKNLSDQSTKRICISSLYIGTDRLEQNLIESFSQAKSKSPDLNLTILLDYNRATRETPKSNIDEPDSSKSILLPLINRGANSTLWILATT</sequence>
<comment type="subcellular location">
    <subcellularLocation>
        <location evidence="7">Mitochondrion</location>
    </subcellularLocation>
</comment>
<keyword evidence="3" id="KW-0677">Repeat</keyword>
<evidence type="ECO:0000313" key="8">
    <source>
        <dbReference type="EMBL" id="OTF75501.1"/>
    </source>
</evidence>
<dbReference type="GO" id="GO:0005739">
    <property type="term" value="C:mitochondrion"/>
    <property type="evidence" value="ECO:0007669"/>
    <property type="project" value="UniProtKB-SubCell"/>
</dbReference>
<keyword evidence="7" id="KW-0496">Mitochondrion</keyword>
<dbReference type="AlphaFoldDB" id="A0A1Y3B3V8"/>
<keyword evidence="4 7" id="KW-0443">Lipid metabolism</keyword>
<evidence type="ECO:0000256" key="1">
    <source>
        <dbReference type="ARBA" id="ARBA00022516"/>
    </source>
</evidence>
<comment type="similarity">
    <text evidence="7">Belongs to the CDP-alcohol phosphatidyltransferase class-II family.</text>
</comment>
<dbReference type="Gene3D" id="3.30.870.10">
    <property type="entry name" value="Endonuclease Chain A"/>
    <property type="match status" value="1"/>
</dbReference>
<dbReference type="EMBL" id="MUJZ01041673">
    <property type="protein sequence ID" value="OTF75501.1"/>
    <property type="molecule type" value="Genomic_DNA"/>
</dbReference>
<evidence type="ECO:0000256" key="4">
    <source>
        <dbReference type="ARBA" id="ARBA00023098"/>
    </source>
</evidence>
<reference evidence="8 9" key="1">
    <citation type="submission" date="2017-03" db="EMBL/GenBank/DDBJ databases">
        <title>Genome Survey of Euroglyphus maynei.</title>
        <authorList>
            <person name="Arlian L.G."/>
            <person name="Morgan M.S."/>
            <person name="Rider S.D."/>
        </authorList>
    </citation>
    <scope>NUCLEOTIDE SEQUENCE [LARGE SCALE GENOMIC DNA]</scope>
    <source>
        <strain evidence="8">Arlian Lab</strain>
        <tissue evidence="8">Whole body</tissue>
    </source>
</reference>
<comment type="function">
    <text evidence="7">Functions in the biosynthesis of the anionic phospholipids phosphatidylglycerol and cardiolipin.</text>
</comment>
<keyword evidence="6 7" id="KW-1208">Phospholipid metabolism</keyword>
<evidence type="ECO:0000256" key="6">
    <source>
        <dbReference type="ARBA" id="ARBA00023264"/>
    </source>
</evidence>
<keyword evidence="9" id="KW-1185">Reference proteome</keyword>
<keyword evidence="1 7" id="KW-0444">Lipid biosynthesis</keyword>
<dbReference type="PANTHER" id="PTHR12586">
    <property type="entry name" value="CDP-DIACYLGLYCEROL--SERINE O-PHOSPHATIDYLTRANSFERASE"/>
    <property type="match status" value="1"/>
</dbReference>
<evidence type="ECO:0000256" key="7">
    <source>
        <dbReference type="RuleBase" id="RU365024"/>
    </source>
</evidence>
<dbReference type="EC" id="2.7.8.5" evidence="7"/>
<dbReference type="UniPathway" id="UPA00084">
    <property type="reaction ID" value="UER00503"/>
</dbReference>
<evidence type="ECO:0000256" key="3">
    <source>
        <dbReference type="ARBA" id="ARBA00022737"/>
    </source>
</evidence>
<name>A0A1Y3B3V8_EURMA</name>
<keyword evidence="7" id="KW-0067">ATP-binding</keyword>
<dbReference type="Proteomes" id="UP000194236">
    <property type="component" value="Unassembled WGS sequence"/>
</dbReference>
<accession>A0A1Y3B3V8</accession>